<dbReference type="SUPFAM" id="SSF140383">
    <property type="entry name" value="BSD domain-like"/>
    <property type="match status" value="1"/>
</dbReference>
<evidence type="ECO:0000259" key="2">
    <source>
        <dbReference type="PROSITE" id="PS50858"/>
    </source>
</evidence>
<dbReference type="InterPro" id="IPR005607">
    <property type="entry name" value="BSD_dom"/>
</dbReference>
<evidence type="ECO:0000256" key="1">
    <source>
        <dbReference type="SAM" id="MobiDB-lite"/>
    </source>
</evidence>
<feature type="region of interest" description="Disordered" evidence="1">
    <location>
        <begin position="80"/>
        <end position="127"/>
    </location>
</feature>
<sequence length="509" mass="57664">MSWLARSIANSLRLEDEDHQHNDAVSPIPSHPPSPSTTQRNLMDSQSQLDDEALSRGVKDDLTEFKQTLTRQFWGVASFLAPPPPHPRPDGDLPALSDWKPSDPSNHSDPSISGDEEDEEYEDDPSDPVEVLKMRSNYDACAKSGNLQGECYEEVDWGDAVGITDEVLTFATNIAMHPETWIDFPIDEEEDNDGYSMVANDLKHHRSLMKCLLDAGIDSIFGSCLSFCIVGHLTYYNTGAYLKLQDHVQCNLEVEIAKCCARGRDLRCFKTWEPVDFEMSDAQKEHAFTIERLAPRLAALRIELCPCHMSESYFWKVYFVLLHSRLNKHDAEILSTPQVAAARSMWMQELQKQTKPESYWGDRDTFELKDRSDVLQEDSSPMAFHDTHSGSTLPWTFTSEPSMSSVSSNYETEKYQMESSETQFIDKSVIVEKPLIKNEDKNSTVGSSSKFLARNYEEESDNDWLEEDSELGGCNGTILPLENEEDISFSDLDDDDMVLPAKFKIASKE</sequence>
<dbReference type="Gramene" id="MELO3C016832.2.1">
    <property type="protein sequence ID" value="MELO3C016832.2.1"/>
    <property type="gene ID" value="MELO3C016832.2"/>
</dbReference>
<dbReference type="Pfam" id="PF03909">
    <property type="entry name" value="BSD"/>
    <property type="match status" value="1"/>
</dbReference>
<feature type="compositionally biased region" description="Acidic residues" evidence="1">
    <location>
        <begin position="114"/>
        <end position="127"/>
    </location>
</feature>
<dbReference type="EnsemblPlants" id="MELO3C016832.2.1">
    <property type="protein sequence ID" value="MELO3C016832.2.1"/>
    <property type="gene ID" value="MELO3C016832.2"/>
</dbReference>
<feature type="region of interest" description="Disordered" evidence="1">
    <location>
        <begin position="1"/>
        <end position="53"/>
    </location>
</feature>
<organism evidence="3">
    <name type="scientific">Cucumis melo</name>
    <name type="common">Muskmelon</name>
    <dbReference type="NCBI Taxonomy" id="3656"/>
    <lineage>
        <taxon>Eukaryota</taxon>
        <taxon>Viridiplantae</taxon>
        <taxon>Streptophyta</taxon>
        <taxon>Embryophyta</taxon>
        <taxon>Tracheophyta</taxon>
        <taxon>Spermatophyta</taxon>
        <taxon>Magnoliopsida</taxon>
        <taxon>eudicotyledons</taxon>
        <taxon>Gunneridae</taxon>
        <taxon>Pentapetalae</taxon>
        <taxon>rosids</taxon>
        <taxon>fabids</taxon>
        <taxon>Cucurbitales</taxon>
        <taxon>Cucurbitaceae</taxon>
        <taxon>Benincaseae</taxon>
        <taxon>Cucumis</taxon>
    </lineage>
</organism>
<feature type="domain" description="BSD" evidence="2">
    <location>
        <begin position="281"/>
        <end position="326"/>
    </location>
</feature>
<feature type="compositionally biased region" description="Polar residues" evidence="1">
    <location>
        <begin position="37"/>
        <end position="48"/>
    </location>
</feature>
<evidence type="ECO:0000313" key="3">
    <source>
        <dbReference type="EnsemblPlants" id="MELO3C016832.2.1"/>
    </source>
</evidence>
<accession>A0A9I9DDP5</accession>
<protein>
    <recommendedName>
        <fullName evidence="2">BSD domain-containing protein</fullName>
    </recommendedName>
</protein>
<name>A0A9I9DDP5_CUCME</name>
<dbReference type="Gene3D" id="1.10.3970.10">
    <property type="entry name" value="BSD domain"/>
    <property type="match status" value="1"/>
</dbReference>
<reference evidence="3" key="1">
    <citation type="submission" date="2023-03" db="UniProtKB">
        <authorList>
            <consortium name="EnsemblPlants"/>
        </authorList>
    </citation>
    <scope>IDENTIFICATION</scope>
</reference>
<dbReference type="PANTHER" id="PTHR31923">
    <property type="entry name" value="BSD DOMAIN-CONTAINING PROTEIN"/>
    <property type="match status" value="1"/>
</dbReference>
<feature type="compositionally biased region" description="Basic and acidic residues" evidence="1">
    <location>
        <begin position="13"/>
        <end position="22"/>
    </location>
</feature>
<dbReference type="AlphaFoldDB" id="A0A9I9DDP5"/>
<dbReference type="SMART" id="SM00751">
    <property type="entry name" value="BSD"/>
    <property type="match status" value="1"/>
</dbReference>
<proteinExistence type="predicted"/>
<dbReference type="InterPro" id="IPR035925">
    <property type="entry name" value="BSD_dom_sf"/>
</dbReference>
<dbReference type="PROSITE" id="PS50858">
    <property type="entry name" value="BSD"/>
    <property type="match status" value="1"/>
</dbReference>
<dbReference type="PANTHER" id="PTHR31923:SF27">
    <property type="entry name" value="BSD DOMAIN-CONTAINING PROTEIN"/>
    <property type="match status" value="1"/>
</dbReference>